<protein>
    <recommendedName>
        <fullName evidence="3 5">Glucose-6-phosphate 1-epimerase</fullName>
        <ecNumber evidence="3 5">5.1.3.15</ecNumber>
    </recommendedName>
</protein>
<feature type="active site" evidence="6">
    <location>
        <position position="162"/>
    </location>
</feature>
<keyword evidence="4 5" id="KW-0413">Isomerase</keyword>
<organism evidence="7 8">
    <name type="scientific">Rhizoclosmatium globosum</name>
    <dbReference type="NCBI Taxonomy" id="329046"/>
    <lineage>
        <taxon>Eukaryota</taxon>
        <taxon>Fungi</taxon>
        <taxon>Fungi incertae sedis</taxon>
        <taxon>Chytridiomycota</taxon>
        <taxon>Chytridiomycota incertae sedis</taxon>
        <taxon>Chytridiomycetes</taxon>
        <taxon>Chytridiales</taxon>
        <taxon>Chytriomycetaceae</taxon>
        <taxon>Rhizoclosmatium</taxon>
    </lineage>
</organism>
<dbReference type="InterPro" id="IPR014718">
    <property type="entry name" value="GH-type_carb-bd"/>
</dbReference>
<dbReference type="CDD" id="cd09020">
    <property type="entry name" value="D-hex-6-P-epi_like"/>
    <property type="match status" value="1"/>
</dbReference>
<dbReference type="PANTHER" id="PTHR11122:SF13">
    <property type="entry name" value="GLUCOSE-6-PHOSPHATE 1-EPIMERASE"/>
    <property type="match status" value="1"/>
</dbReference>
<comment type="similarity">
    <text evidence="2 5">Belongs to the glucose-6-phosphate 1-epimerase family.</text>
</comment>
<evidence type="ECO:0000256" key="4">
    <source>
        <dbReference type="ARBA" id="ARBA00023235"/>
    </source>
</evidence>
<dbReference type="Gene3D" id="2.70.98.10">
    <property type="match status" value="1"/>
</dbReference>
<evidence type="ECO:0000256" key="3">
    <source>
        <dbReference type="ARBA" id="ARBA00012083"/>
    </source>
</evidence>
<dbReference type="InterPro" id="IPR008183">
    <property type="entry name" value="Aldose_1/G6P_1-epimerase"/>
</dbReference>
<dbReference type="EC" id="5.1.3.15" evidence="3 5"/>
<dbReference type="GO" id="GO:0005737">
    <property type="term" value="C:cytoplasm"/>
    <property type="evidence" value="ECO:0007669"/>
    <property type="project" value="TreeGrafter"/>
</dbReference>
<gene>
    <name evidence="7" type="ORF">BCR33DRAFT_753418</name>
</gene>
<comment type="function">
    <text evidence="5">Catalyzes the interconversion between the alpha and beta anomers from at least three hexose 6-phosphate sugars (Glc6P, Gal6P, and Man6P).</text>
</comment>
<evidence type="ECO:0000256" key="5">
    <source>
        <dbReference type="PIRNR" id="PIRNR016020"/>
    </source>
</evidence>
<comment type="catalytic activity">
    <reaction evidence="1">
        <text>alpha-D-glucose 6-phosphate = beta-D-glucose 6-phosphate</text>
        <dbReference type="Rhea" id="RHEA:16249"/>
        <dbReference type="ChEBI" id="CHEBI:58225"/>
        <dbReference type="ChEBI" id="CHEBI:58247"/>
        <dbReference type="EC" id="5.1.3.15"/>
    </reaction>
</comment>
<dbReference type="AlphaFoldDB" id="A0A1Y2CJS2"/>
<reference evidence="7 8" key="1">
    <citation type="submission" date="2016-07" db="EMBL/GenBank/DDBJ databases">
        <title>Pervasive Adenine N6-methylation of Active Genes in Fungi.</title>
        <authorList>
            <consortium name="DOE Joint Genome Institute"/>
            <person name="Mondo S.J."/>
            <person name="Dannebaum R.O."/>
            <person name="Kuo R.C."/>
            <person name="Labutti K."/>
            <person name="Haridas S."/>
            <person name="Kuo A."/>
            <person name="Salamov A."/>
            <person name="Ahrendt S.R."/>
            <person name="Lipzen A."/>
            <person name="Sullivan W."/>
            <person name="Andreopoulos W.B."/>
            <person name="Clum A."/>
            <person name="Lindquist E."/>
            <person name="Daum C."/>
            <person name="Ramamoorthy G.K."/>
            <person name="Gryganskyi A."/>
            <person name="Culley D."/>
            <person name="Magnuson J.K."/>
            <person name="James T.Y."/>
            <person name="O'Malley M.A."/>
            <person name="Stajich J.E."/>
            <person name="Spatafora J.W."/>
            <person name="Visel A."/>
            <person name="Grigoriev I.V."/>
        </authorList>
    </citation>
    <scope>NUCLEOTIDE SEQUENCE [LARGE SCALE GENOMIC DNA]</scope>
    <source>
        <strain evidence="7 8">JEL800</strain>
    </source>
</reference>
<evidence type="ECO:0000256" key="1">
    <source>
        <dbReference type="ARBA" id="ARBA00001096"/>
    </source>
</evidence>
<accession>A0A1Y2CJS2</accession>
<dbReference type="GO" id="GO:0005975">
    <property type="term" value="P:carbohydrate metabolic process"/>
    <property type="evidence" value="ECO:0007669"/>
    <property type="project" value="InterPro"/>
</dbReference>
<dbReference type="OrthoDB" id="1659429at2759"/>
<dbReference type="STRING" id="329046.A0A1Y2CJS2"/>
<comment type="caution">
    <text evidence="7">The sequence shown here is derived from an EMBL/GenBank/DDBJ whole genome shotgun (WGS) entry which is preliminary data.</text>
</comment>
<dbReference type="PANTHER" id="PTHR11122">
    <property type="entry name" value="APOSPORY-ASSOCIATED PROTEIN C-RELATED"/>
    <property type="match status" value="1"/>
</dbReference>
<evidence type="ECO:0000313" key="7">
    <source>
        <dbReference type="EMBL" id="ORY47281.1"/>
    </source>
</evidence>
<evidence type="ECO:0000256" key="6">
    <source>
        <dbReference type="PIRSR" id="PIRSR016020-1"/>
    </source>
</evidence>
<evidence type="ECO:0000256" key="2">
    <source>
        <dbReference type="ARBA" id="ARBA00005866"/>
    </source>
</evidence>
<dbReference type="Pfam" id="PF01263">
    <property type="entry name" value="Aldose_epim"/>
    <property type="match status" value="1"/>
</dbReference>
<proteinExistence type="inferred from homology"/>
<dbReference type="EMBL" id="MCGO01000014">
    <property type="protein sequence ID" value="ORY47281.1"/>
    <property type="molecule type" value="Genomic_DNA"/>
</dbReference>
<dbReference type="InterPro" id="IPR025532">
    <property type="entry name" value="G6P_1-epimerase"/>
</dbReference>
<dbReference type="GO" id="GO:0030246">
    <property type="term" value="F:carbohydrate binding"/>
    <property type="evidence" value="ECO:0007669"/>
    <property type="project" value="UniProtKB-UniRule"/>
</dbReference>
<keyword evidence="8" id="KW-1185">Reference proteome</keyword>
<dbReference type="SUPFAM" id="SSF74650">
    <property type="entry name" value="Galactose mutarotase-like"/>
    <property type="match status" value="1"/>
</dbReference>
<sequence length="288" mass="31594">MLLNPSVTRFAVDANVDKVTLRVGNSFLDVLLFGATVVSWIQDGKERLFLSNKTVLDGSAPVRGGIPIAFPHFGPSDAFGLPMHGFARISRWTYLGTQSVNPSEATVSFALEPSGVAKEEQGKWPHEFKLIYTVTLMAESLKTSLRVENTGESSFDFTTVLHNYFAVNNIDNVRVNGLEGKGYYDKVNKLKVPEEHNKLVSIVTETDRIYYNVHSASVIEGGNASAIVSSITGFDDVVGWNPWKEKSATLKDFQEGGYKSMICVEVGKIDDPVLLGPGQMWVGTQVIV</sequence>
<name>A0A1Y2CJS2_9FUNG</name>
<evidence type="ECO:0000313" key="8">
    <source>
        <dbReference type="Proteomes" id="UP000193642"/>
    </source>
</evidence>
<dbReference type="InterPro" id="IPR011013">
    <property type="entry name" value="Gal_mutarotase_sf_dom"/>
</dbReference>
<feature type="active site" evidence="6">
    <location>
        <position position="265"/>
    </location>
</feature>
<dbReference type="GO" id="GO:0047938">
    <property type="term" value="F:glucose-6-phosphate 1-epimerase activity"/>
    <property type="evidence" value="ECO:0007669"/>
    <property type="project" value="UniProtKB-UniRule"/>
</dbReference>
<dbReference type="PIRSF" id="PIRSF016020">
    <property type="entry name" value="PHexose_mutarotase"/>
    <property type="match status" value="1"/>
</dbReference>
<dbReference type="Proteomes" id="UP000193642">
    <property type="component" value="Unassembled WGS sequence"/>
</dbReference>